<dbReference type="Proteomes" id="UP000734823">
    <property type="component" value="Unassembled WGS sequence"/>
</dbReference>
<evidence type="ECO:0008006" key="3">
    <source>
        <dbReference type="Google" id="ProtNLM"/>
    </source>
</evidence>
<protein>
    <recommendedName>
        <fullName evidence="3">Polyketide cyclase / dehydrase and lipid transport</fullName>
    </recommendedName>
</protein>
<proteinExistence type="predicted"/>
<accession>A0ABR7L160</accession>
<dbReference type="Pfam" id="PF19739">
    <property type="entry name" value="DUF6228"/>
    <property type="match status" value="1"/>
</dbReference>
<name>A0ABR7L160_9PSEU</name>
<keyword evidence="2" id="KW-1185">Reference proteome</keyword>
<organism evidence="1 2">
    <name type="scientific">Actinokineospora xionganensis</name>
    <dbReference type="NCBI Taxonomy" id="2684470"/>
    <lineage>
        <taxon>Bacteria</taxon>
        <taxon>Bacillati</taxon>
        <taxon>Actinomycetota</taxon>
        <taxon>Actinomycetes</taxon>
        <taxon>Pseudonocardiales</taxon>
        <taxon>Pseudonocardiaceae</taxon>
        <taxon>Actinokineospora</taxon>
    </lineage>
</organism>
<gene>
    <name evidence="1" type="ORF">GPZ80_04410</name>
</gene>
<evidence type="ECO:0000313" key="1">
    <source>
        <dbReference type="EMBL" id="MBC6446416.1"/>
    </source>
</evidence>
<sequence length="172" mass="19026">MKFADDRAHRFEVQETTANRLAEFRPDARAGMTCVFDPDDPDAVSIGLDTWVRLWNPHDPYGDGHVLAVCVELGAPGMSAALHSLKMARSDLGEFLCATAAETIRAPRRWTSDDADLTVEVEPPSRGHVRVTWTLRPWRGADGAWSACVRLDVEGGAELDQLGGEIHRLLHR</sequence>
<dbReference type="EMBL" id="JABVED010000002">
    <property type="protein sequence ID" value="MBC6446416.1"/>
    <property type="molecule type" value="Genomic_DNA"/>
</dbReference>
<comment type="caution">
    <text evidence="1">The sequence shown here is derived from an EMBL/GenBank/DDBJ whole genome shotgun (WGS) entry which is preliminary data.</text>
</comment>
<reference evidence="1 2" key="1">
    <citation type="submission" date="2020-06" db="EMBL/GenBank/DDBJ databases">
        <title>Actinokineospora xiongansis sp. nov., isolated from soil of Baiyangdian.</title>
        <authorList>
            <person name="Zhang X."/>
        </authorList>
    </citation>
    <scope>NUCLEOTIDE SEQUENCE [LARGE SCALE GENOMIC DNA]</scope>
    <source>
        <strain evidence="1 2">HBU206404</strain>
    </source>
</reference>
<evidence type="ECO:0000313" key="2">
    <source>
        <dbReference type="Proteomes" id="UP000734823"/>
    </source>
</evidence>
<dbReference type="InterPro" id="IPR046196">
    <property type="entry name" value="DUF6228"/>
</dbReference>
<dbReference type="RefSeq" id="WP_187218458.1">
    <property type="nucleotide sequence ID" value="NZ_JABVED010000002.1"/>
</dbReference>